<dbReference type="KEGG" id="pbk:Back11_08380"/>
<dbReference type="Gene3D" id="3.20.20.100">
    <property type="entry name" value="NADP-dependent oxidoreductase domain"/>
    <property type="match status" value="1"/>
</dbReference>
<name>A0A3G9J448_9BACL</name>
<evidence type="ECO:0000259" key="1">
    <source>
        <dbReference type="Pfam" id="PF00248"/>
    </source>
</evidence>
<feature type="domain" description="NADP-dependent oxidoreductase" evidence="1">
    <location>
        <begin position="15"/>
        <end position="276"/>
    </location>
</feature>
<dbReference type="PANTHER" id="PTHR42686">
    <property type="entry name" value="GH17980P-RELATED"/>
    <property type="match status" value="1"/>
</dbReference>
<dbReference type="InterPro" id="IPR036812">
    <property type="entry name" value="NAD(P)_OxRdtase_dom_sf"/>
</dbReference>
<dbReference type="PRINTS" id="PR00069">
    <property type="entry name" value="ALDKETRDTASE"/>
</dbReference>
<dbReference type="SUPFAM" id="SSF51430">
    <property type="entry name" value="NAD(P)-linked oxidoreductase"/>
    <property type="match status" value="1"/>
</dbReference>
<dbReference type="GO" id="GO:0005829">
    <property type="term" value="C:cytosol"/>
    <property type="evidence" value="ECO:0007669"/>
    <property type="project" value="TreeGrafter"/>
</dbReference>
<accession>A0A3G9J448</accession>
<dbReference type="GO" id="GO:0016491">
    <property type="term" value="F:oxidoreductase activity"/>
    <property type="evidence" value="ECO:0007669"/>
    <property type="project" value="InterPro"/>
</dbReference>
<evidence type="ECO:0000313" key="2">
    <source>
        <dbReference type="EMBL" id="BBH19493.1"/>
    </source>
</evidence>
<sequence length="299" mass="33639">MQYTMFGKTGLKVSKIGLGGAPLAGDFGKTDEEEVQRLIHESIDSGINFIDTAPLYGRGESERRIGNALIGRRDRVVLASKAVRFDLSYDYDSTIRSVEDSLKRLQTDWIDLLQIHDVETQPYDVIMNETVPALQKLRRDGKIRFIGVTTRDLPLLLRYMKTDSFDTIQFYARYMLLDHTAKDEVLPLASQMGIGVINGSVLGMGILADAPAHFLDKETLEKAEFRMEQLKFLRKKQLKGLIEPGMRFSLGNPDIHVTLTGTSSLNSLRSNLSYCDGEGLAPNDLHKVYELFQGQSLFK</sequence>
<dbReference type="InterPro" id="IPR023210">
    <property type="entry name" value="NADP_OxRdtase_dom"/>
</dbReference>
<dbReference type="AlphaFoldDB" id="A0A3G9J448"/>
<dbReference type="OrthoDB" id="9773828at2"/>
<dbReference type="EMBL" id="AP019308">
    <property type="protein sequence ID" value="BBH19493.1"/>
    <property type="molecule type" value="Genomic_DNA"/>
</dbReference>
<dbReference type="InterPro" id="IPR020471">
    <property type="entry name" value="AKR"/>
</dbReference>
<dbReference type="RefSeq" id="WP_125653853.1">
    <property type="nucleotide sequence ID" value="NZ_AP019308.1"/>
</dbReference>
<gene>
    <name evidence="2" type="ORF">Back11_08380</name>
</gene>
<organism evidence="2 3">
    <name type="scientific">Paenibacillus baekrokdamisoli</name>
    <dbReference type="NCBI Taxonomy" id="1712516"/>
    <lineage>
        <taxon>Bacteria</taxon>
        <taxon>Bacillati</taxon>
        <taxon>Bacillota</taxon>
        <taxon>Bacilli</taxon>
        <taxon>Bacillales</taxon>
        <taxon>Paenibacillaceae</taxon>
        <taxon>Paenibacillus</taxon>
    </lineage>
</organism>
<evidence type="ECO:0000313" key="3">
    <source>
        <dbReference type="Proteomes" id="UP000275368"/>
    </source>
</evidence>
<dbReference type="Proteomes" id="UP000275368">
    <property type="component" value="Chromosome"/>
</dbReference>
<dbReference type="PANTHER" id="PTHR42686:SF1">
    <property type="entry name" value="GH17980P-RELATED"/>
    <property type="match status" value="1"/>
</dbReference>
<proteinExistence type="predicted"/>
<dbReference type="Pfam" id="PF00248">
    <property type="entry name" value="Aldo_ket_red"/>
    <property type="match status" value="1"/>
</dbReference>
<protein>
    <submittedName>
        <fullName evidence="2">Oxidoreductase</fullName>
    </submittedName>
</protein>
<reference evidence="2 3" key="1">
    <citation type="submission" date="2018-11" db="EMBL/GenBank/DDBJ databases">
        <title>Complete genome sequence of Paenibacillus baekrokdamisoli strain KCTC 33723.</title>
        <authorList>
            <person name="Kang S.W."/>
            <person name="Lee K.C."/>
            <person name="Kim K.K."/>
            <person name="Kim J.S."/>
            <person name="Kim D.S."/>
            <person name="Ko S.H."/>
            <person name="Yang S.H."/>
            <person name="Lee J.S."/>
        </authorList>
    </citation>
    <scope>NUCLEOTIDE SEQUENCE [LARGE SCALE GENOMIC DNA]</scope>
    <source>
        <strain evidence="2 3">KCTC 33723</strain>
    </source>
</reference>
<keyword evidence="3" id="KW-1185">Reference proteome</keyword>